<evidence type="ECO:0000256" key="6">
    <source>
        <dbReference type="SAM" id="Phobius"/>
    </source>
</evidence>
<comment type="similarity">
    <text evidence="2">Belongs to the GtrA family.</text>
</comment>
<dbReference type="PANTHER" id="PTHR38459:SF1">
    <property type="entry name" value="PROPHAGE BACTOPRENOL-LINKED GLUCOSE TRANSLOCASE HOMOLOG"/>
    <property type="match status" value="1"/>
</dbReference>
<dbReference type="OrthoDB" id="9812049at2"/>
<evidence type="ECO:0000256" key="4">
    <source>
        <dbReference type="ARBA" id="ARBA00022989"/>
    </source>
</evidence>
<gene>
    <name evidence="8" type="ordered locus">Clocl_2155</name>
</gene>
<dbReference type="STRING" id="720554.Clocl_2155"/>
<feature type="transmembrane region" description="Helical" evidence="6">
    <location>
        <begin position="86"/>
        <end position="108"/>
    </location>
</feature>
<dbReference type="KEGG" id="ccl:Clocl_2155"/>
<dbReference type="AlphaFoldDB" id="G8LX58"/>
<feature type="transmembrane region" description="Helical" evidence="6">
    <location>
        <begin position="120"/>
        <end position="139"/>
    </location>
</feature>
<evidence type="ECO:0000313" key="8">
    <source>
        <dbReference type="EMBL" id="AEV68749.1"/>
    </source>
</evidence>
<dbReference type="RefSeq" id="WP_014255328.1">
    <property type="nucleotide sequence ID" value="NC_016627.1"/>
</dbReference>
<dbReference type="EMBL" id="CP003065">
    <property type="protein sequence ID" value="AEV68749.1"/>
    <property type="molecule type" value="Genomic_DNA"/>
</dbReference>
<keyword evidence="3 6" id="KW-0812">Transmembrane</keyword>
<dbReference type="HOGENOM" id="CLU_083873_4_2_9"/>
<reference evidence="9" key="1">
    <citation type="submission" date="2011-12" db="EMBL/GenBank/DDBJ databases">
        <title>Complete sequence of Clostridium clariflavum DSM 19732.</title>
        <authorList>
            <consortium name="US DOE Joint Genome Institute"/>
            <person name="Lucas S."/>
            <person name="Han J."/>
            <person name="Lapidus A."/>
            <person name="Cheng J.-F."/>
            <person name="Goodwin L."/>
            <person name="Pitluck S."/>
            <person name="Peters L."/>
            <person name="Teshima H."/>
            <person name="Detter J.C."/>
            <person name="Han C."/>
            <person name="Tapia R."/>
            <person name="Land M."/>
            <person name="Hauser L."/>
            <person name="Kyrpides N."/>
            <person name="Ivanova N."/>
            <person name="Pagani I."/>
            <person name="Kitzmiller T."/>
            <person name="Lynd L."/>
            <person name="Izquierdo J."/>
            <person name="Woyke T."/>
        </authorList>
    </citation>
    <scope>NUCLEOTIDE SEQUENCE [LARGE SCALE GENOMIC DNA]</scope>
    <source>
        <strain evidence="9">DSM 19732 / NBRC 101661 / EBR45</strain>
    </source>
</reference>
<sequence length="141" mass="16007">MENGLVSRVKELLVKYKSFIRFAIVGVINTLVTIALNTLCNNVFHLYYKISWVIGFAGGVTNSYIMNKLWTFESKGGNARKTTKEMLQFLTVNLVSLGATTLGLTYFVENMGINENIAQLPTIVISQFINYFGYKLWVFKK</sequence>
<keyword evidence="5 6" id="KW-0472">Membrane</keyword>
<protein>
    <submittedName>
        <fullName evidence="8">Putative membrane protein</fullName>
    </submittedName>
</protein>
<organism evidence="8 9">
    <name type="scientific">Acetivibrio clariflavus (strain DSM 19732 / NBRC 101661 / EBR45)</name>
    <name type="common">Clostridium clariflavum</name>
    <dbReference type="NCBI Taxonomy" id="720554"/>
    <lineage>
        <taxon>Bacteria</taxon>
        <taxon>Bacillati</taxon>
        <taxon>Bacillota</taxon>
        <taxon>Clostridia</taxon>
        <taxon>Eubacteriales</taxon>
        <taxon>Oscillospiraceae</taxon>
        <taxon>Acetivibrio</taxon>
    </lineage>
</organism>
<evidence type="ECO:0000256" key="5">
    <source>
        <dbReference type="ARBA" id="ARBA00023136"/>
    </source>
</evidence>
<evidence type="ECO:0000256" key="1">
    <source>
        <dbReference type="ARBA" id="ARBA00004141"/>
    </source>
</evidence>
<evidence type="ECO:0000313" key="9">
    <source>
        <dbReference type="Proteomes" id="UP000005435"/>
    </source>
</evidence>
<dbReference type="GO" id="GO:0005886">
    <property type="term" value="C:plasma membrane"/>
    <property type="evidence" value="ECO:0007669"/>
    <property type="project" value="TreeGrafter"/>
</dbReference>
<feature type="transmembrane region" description="Helical" evidence="6">
    <location>
        <begin position="20"/>
        <end position="39"/>
    </location>
</feature>
<evidence type="ECO:0000256" key="3">
    <source>
        <dbReference type="ARBA" id="ARBA00022692"/>
    </source>
</evidence>
<dbReference type="Pfam" id="PF04138">
    <property type="entry name" value="GtrA_DPMS_TM"/>
    <property type="match status" value="1"/>
</dbReference>
<dbReference type="GO" id="GO:0000271">
    <property type="term" value="P:polysaccharide biosynthetic process"/>
    <property type="evidence" value="ECO:0007669"/>
    <property type="project" value="InterPro"/>
</dbReference>
<dbReference type="InterPro" id="IPR007267">
    <property type="entry name" value="GtrA_DPMS_TM"/>
</dbReference>
<dbReference type="Proteomes" id="UP000005435">
    <property type="component" value="Chromosome"/>
</dbReference>
<dbReference type="PANTHER" id="PTHR38459">
    <property type="entry name" value="PROPHAGE BACTOPRENOL-LINKED GLUCOSE TRANSLOCASE HOMOLOG"/>
    <property type="match status" value="1"/>
</dbReference>
<comment type="subcellular location">
    <subcellularLocation>
        <location evidence="1">Membrane</location>
        <topology evidence="1">Multi-pass membrane protein</topology>
    </subcellularLocation>
</comment>
<keyword evidence="4 6" id="KW-1133">Transmembrane helix</keyword>
<dbReference type="InterPro" id="IPR051401">
    <property type="entry name" value="GtrA_CellWall_Glycosyl"/>
</dbReference>
<evidence type="ECO:0000256" key="2">
    <source>
        <dbReference type="ARBA" id="ARBA00009399"/>
    </source>
</evidence>
<evidence type="ECO:0000259" key="7">
    <source>
        <dbReference type="Pfam" id="PF04138"/>
    </source>
</evidence>
<reference evidence="8 9" key="2">
    <citation type="journal article" date="2012" name="Stand. Genomic Sci.">
        <title>Complete Genome Sequence of Clostridium clariflavum DSM 19732.</title>
        <authorList>
            <person name="Izquierdo J.A."/>
            <person name="Goodwin L."/>
            <person name="Davenport K.W."/>
            <person name="Teshima H."/>
            <person name="Bruce D."/>
            <person name="Detter C."/>
            <person name="Tapia R."/>
            <person name="Han S."/>
            <person name="Land M."/>
            <person name="Hauser L."/>
            <person name="Jeffries C.D."/>
            <person name="Han J."/>
            <person name="Pitluck S."/>
            <person name="Nolan M."/>
            <person name="Chen A."/>
            <person name="Huntemann M."/>
            <person name="Mavromatis K."/>
            <person name="Mikhailova N."/>
            <person name="Liolios K."/>
            <person name="Woyke T."/>
            <person name="Lynd L.R."/>
        </authorList>
    </citation>
    <scope>NUCLEOTIDE SEQUENCE [LARGE SCALE GENOMIC DNA]</scope>
    <source>
        <strain evidence="9">DSM 19732 / NBRC 101661 / EBR45</strain>
    </source>
</reference>
<feature type="domain" description="GtrA/DPMS transmembrane" evidence="7">
    <location>
        <begin position="21"/>
        <end position="139"/>
    </location>
</feature>
<dbReference type="eggNOG" id="COG2246">
    <property type="taxonomic scope" value="Bacteria"/>
</dbReference>
<accession>G8LX58</accession>
<keyword evidence="9" id="KW-1185">Reference proteome</keyword>
<name>G8LX58_ACECE</name>
<feature type="transmembrane region" description="Helical" evidence="6">
    <location>
        <begin position="45"/>
        <end position="65"/>
    </location>
</feature>
<proteinExistence type="inferred from homology"/>